<reference evidence="4" key="1">
    <citation type="submission" date="2012-12" db="EMBL/GenBank/DDBJ databases">
        <authorList>
            <person name="Hellsten U."/>
            <person name="Grimwood J."/>
            <person name="Chapman J.A."/>
            <person name="Shapiro H."/>
            <person name="Aerts A."/>
            <person name="Otillar R.P."/>
            <person name="Terry A.Y."/>
            <person name="Boore J.L."/>
            <person name="Simakov O."/>
            <person name="Marletaz F."/>
            <person name="Cho S.-J."/>
            <person name="Edsinger-Gonzales E."/>
            <person name="Havlak P."/>
            <person name="Kuo D.-H."/>
            <person name="Larsson T."/>
            <person name="Lv J."/>
            <person name="Arendt D."/>
            <person name="Savage R."/>
            <person name="Osoegawa K."/>
            <person name="de Jong P."/>
            <person name="Lindberg D.R."/>
            <person name="Seaver E.C."/>
            <person name="Weisblat D.A."/>
            <person name="Putnam N.H."/>
            <person name="Grigoriev I.V."/>
            <person name="Rokhsar D.S."/>
        </authorList>
    </citation>
    <scope>NUCLEOTIDE SEQUENCE</scope>
    <source>
        <strain evidence="4">I ESC-2004</strain>
    </source>
</reference>
<evidence type="ECO:0000313" key="4">
    <source>
        <dbReference type="Proteomes" id="UP000014760"/>
    </source>
</evidence>
<reference evidence="2 4" key="2">
    <citation type="journal article" date="2013" name="Nature">
        <title>Insights into bilaterian evolution from three spiralian genomes.</title>
        <authorList>
            <person name="Simakov O."/>
            <person name="Marletaz F."/>
            <person name="Cho S.J."/>
            <person name="Edsinger-Gonzales E."/>
            <person name="Havlak P."/>
            <person name="Hellsten U."/>
            <person name="Kuo D.H."/>
            <person name="Larsson T."/>
            <person name="Lv J."/>
            <person name="Arendt D."/>
            <person name="Savage R."/>
            <person name="Osoegawa K."/>
            <person name="de Jong P."/>
            <person name="Grimwood J."/>
            <person name="Chapman J.A."/>
            <person name="Shapiro H."/>
            <person name="Aerts A."/>
            <person name="Otillar R.P."/>
            <person name="Terry A.Y."/>
            <person name="Boore J.L."/>
            <person name="Grigoriev I.V."/>
            <person name="Lindberg D.R."/>
            <person name="Seaver E.C."/>
            <person name="Weisblat D.A."/>
            <person name="Putnam N.H."/>
            <person name="Rokhsar D.S."/>
        </authorList>
    </citation>
    <scope>NUCLEOTIDE SEQUENCE</scope>
    <source>
        <strain evidence="2 4">I ESC-2004</strain>
    </source>
</reference>
<keyword evidence="4" id="KW-1185">Reference proteome</keyword>
<accession>R7UA65</accession>
<organism evidence="2">
    <name type="scientific">Capitella teleta</name>
    <name type="common">Polychaete worm</name>
    <dbReference type="NCBI Taxonomy" id="283909"/>
    <lineage>
        <taxon>Eukaryota</taxon>
        <taxon>Metazoa</taxon>
        <taxon>Spiralia</taxon>
        <taxon>Lophotrochozoa</taxon>
        <taxon>Annelida</taxon>
        <taxon>Polychaeta</taxon>
        <taxon>Sedentaria</taxon>
        <taxon>Scolecida</taxon>
        <taxon>Capitellidae</taxon>
        <taxon>Capitella</taxon>
    </lineage>
</organism>
<dbReference type="OrthoDB" id="5952164at2759"/>
<evidence type="ECO:0000313" key="2">
    <source>
        <dbReference type="EMBL" id="ELU02864.1"/>
    </source>
</evidence>
<proteinExistence type="predicted"/>
<feature type="domain" description="DUF4773" evidence="1">
    <location>
        <begin position="128"/>
        <end position="241"/>
    </location>
</feature>
<dbReference type="PANTHER" id="PTHR36299:SF2">
    <property type="entry name" value="DUF4773 DOMAIN-CONTAINING PROTEIN"/>
    <property type="match status" value="1"/>
</dbReference>
<dbReference type="Proteomes" id="UP000014760">
    <property type="component" value="Unassembled WGS sequence"/>
</dbReference>
<name>R7UA65_CAPTE</name>
<dbReference type="PANTHER" id="PTHR36299">
    <property type="entry name" value="AGAP008005-PA"/>
    <property type="match status" value="1"/>
</dbReference>
<dbReference type="AlphaFoldDB" id="R7UA65"/>
<dbReference type="Pfam" id="PF15998">
    <property type="entry name" value="DUF4773"/>
    <property type="match status" value="1"/>
</dbReference>
<dbReference type="EMBL" id="AMQN01008669">
    <property type="status" value="NOT_ANNOTATED_CDS"/>
    <property type="molecule type" value="Genomic_DNA"/>
</dbReference>
<evidence type="ECO:0000313" key="3">
    <source>
        <dbReference type="EnsemblMetazoa" id="CapteP210699"/>
    </source>
</evidence>
<dbReference type="HOGENOM" id="CLU_1062623_0_0_1"/>
<protein>
    <recommendedName>
        <fullName evidence="1">DUF4773 domain-containing protein</fullName>
    </recommendedName>
</protein>
<gene>
    <name evidence="2" type="ORF">CAPTEDRAFT_210699</name>
</gene>
<dbReference type="OMA" id="NVQVCIS"/>
<dbReference type="EMBL" id="KB303698">
    <property type="protein sequence ID" value="ELU02864.1"/>
    <property type="molecule type" value="Genomic_DNA"/>
</dbReference>
<dbReference type="InterPro" id="IPR031941">
    <property type="entry name" value="DUF4773"/>
</dbReference>
<evidence type="ECO:0000259" key="1">
    <source>
        <dbReference type="Pfam" id="PF15998"/>
    </source>
</evidence>
<sequence length="262" mass="29396">MECEETPKRTEMRTNMDKGSKIEKGNKIEKGSKTEKGTIIKFTEVSDTLYRNIKNNYKVYKGKTEMLSASALAHCAYNQDNTCCPTVKQGLALYTTVYGGMQDKEPLEFIALRILDAHRPFSQEGTGCQCIGYDCGCCLHLHLPTIHVNDTGCSNVTYLPNEYGISVTFDIDGHVIINETLSARNPPPICAEVPHLEKYASICIAFYDLDLTKAHFHGCMRLQVRLVKVIKQEVNLGCFNIPLLPPRFWRSLQAANKLPSVL</sequence>
<reference evidence="3" key="3">
    <citation type="submission" date="2015-06" db="UniProtKB">
        <authorList>
            <consortium name="EnsemblMetazoa"/>
        </authorList>
    </citation>
    <scope>IDENTIFICATION</scope>
</reference>
<dbReference type="EnsemblMetazoa" id="CapteT210699">
    <property type="protein sequence ID" value="CapteP210699"/>
    <property type="gene ID" value="CapteG210699"/>
</dbReference>